<sequence>MKKKSYVFWGYIFMFAVAINGALIIRIFNLNFLYILSLYIILFILGLICLFLLFKSKN</sequence>
<proteinExistence type="predicted"/>
<evidence type="ECO:0000313" key="2">
    <source>
        <dbReference type="EMBL" id="SHK00408.1"/>
    </source>
</evidence>
<dbReference type="EMBL" id="FRAI01000012">
    <property type="protein sequence ID" value="SHK00408.1"/>
    <property type="molecule type" value="Genomic_DNA"/>
</dbReference>
<keyword evidence="1" id="KW-0472">Membrane</keyword>
<dbReference type="Proteomes" id="UP000243547">
    <property type="component" value="Unassembled WGS sequence"/>
</dbReference>
<protein>
    <submittedName>
        <fullName evidence="2">Uncharacterized protein</fullName>
    </submittedName>
</protein>
<keyword evidence="3" id="KW-1185">Reference proteome</keyword>
<dbReference type="AlphaFoldDB" id="A0A1M6NXP3"/>
<gene>
    <name evidence="2" type="ORF">SAMN02745227_01267</name>
</gene>
<keyword evidence="1" id="KW-1133">Transmembrane helix</keyword>
<reference evidence="3" key="1">
    <citation type="submission" date="2016-11" db="EMBL/GenBank/DDBJ databases">
        <authorList>
            <person name="Varghese N."/>
            <person name="Submissions S."/>
        </authorList>
    </citation>
    <scope>NUCLEOTIDE SEQUENCE [LARGE SCALE GENOMIC DNA]</scope>
    <source>
        <strain evidence="3">DSM 14826</strain>
    </source>
</reference>
<keyword evidence="1" id="KW-0812">Transmembrane</keyword>
<organism evidence="2 3">
    <name type="scientific">Anaerobranca californiensis DSM 14826</name>
    <dbReference type="NCBI Taxonomy" id="1120989"/>
    <lineage>
        <taxon>Bacteria</taxon>
        <taxon>Bacillati</taxon>
        <taxon>Bacillota</taxon>
        <taxon>Clostridia</taxon>
        <taxon>Eubacteriales</taxon>
        <taxon>Proteinivoracaceae</taxon>
        <taxon>Anaerobranca</taxon>
    </lineage>
</organism>
<feature type="transmembrane region" description="Helical" evidence="1">
    <location>
        <begin position="7"/>
        <end position="28"/>
    </location>
</feature>
<evidence type="ECO:0000256" key="1">
    <source>
        <dbReference type="SAM" id="Phobius"/>
    </source>
</evidence>
<name>A0A1M6NXP3_9FIRM</name>
<evidence type="ECO:0000313" key="3">
    <source>
        <dbReference type="Proteomes" id="UP000243547"/>
    </source>
</evidence>
<accession>A0A1M6NXP3</accession>
<feature type="transmembrane region" description="Helical" evidence="1">
    <location>
        <begin position="34"/>
        <end position="54"/>
    </location>
</feature>